<evidence type="ECO:0000256" key="9">
    <source>
        <dbReference type="SAM" id="SignalP"/>
    </source>
</evidence>
<evidence type="ECO:0000313" key="14">
    <source>
        <dbReference type="Proteomes" id="UP001066276"/>
    </source>
</evidence>
<evidence type="ECO:0000256" key="7">
    <source>
        <dbReference type="PIRSR" id="PIRSR600269-51"/>
    </source>
</evidence>
<dbReference type="Gene3D" id="3.10.450.40">
    <property type="match status" value="2"/>
</dbReference>
<dbReference type="GO" id="GO:0008131">
    <property type="term" value="F:primary methylamine oxidase activity"/>
    <property type="evidence" value="ECO:0007669"/>
    <property type="project" value="InterPro"/>
</dbReference>
<dbReference type="InterPro" id="IPR000269">
    <property type="entry name" value="Cu_amine_oxidase"/>
</dbReference>
<dbReference type="EMBL" id="JANPWB010000010">
    <property type="protein sequence ID" value="KAJ1136042.1"/>
    <property type="molecule type" value="Genomic_DNA"/>
</dbReference>
<evidence type="ECO:0000256" key="6">
    <source>
        <dbReference type="PIRSR" id="PIRSR600269-50"/>
    </source>
</evidence>
<gene>
    <name evidence="13" type="ORF">NDU88_002468</name>
</gene>
<dbReference type="PANTHER" id="PTHR10638">
    <property type="entry name" value="COPPER AMINE OXIDASE"/>
    <property type="match status" value="1"/>
</dbReference>
<dbReference type="PROSITE" id="PS01165">
    <property type="entry name" value="COPPER_AMINE_OXID_2"/>
    <property type="match status" value="1"/>
</dbReference>
<feature type="modified residue" description="2',4',5'-topaquinone" evidence="7">
    <location>
        <position position="463"/>
    </location>
</feature>
<proteinExistence type="inferred from homology"/>
<sequence length="759" mass="85056">MNLKIVLILLALALATVLALVCVLLSGSKSSTCGPAPKNDLLAKHDDKSLVFSDLSVAELSQVMEYLQRSLGPDLLDCTQADPAENCIYSIERQLPKKDQTLKFLDDGGKAPAREALAVVFLGGQVTPNITELVVGPLPNPTYHRDVTLEKYKGGLPYHRRPVYSKEYMLMYAYVRQKEFPKFPLFLKEVLGASSEKDLAMMTTAPRGLESGDRSTWSIVCRHTPGSGFFIHPMGLELLVNHKSLNSSDWTIDKVFYNGRYYDSMEELEKKYKTGQVKTVKIAKLPSGDEMGSLKTRSGTMATVPFQFEPSGPRYSVKNNQVLFQSWSFAFGLNVNSGMRLFDIKFNGERIVYELSVQEAIAVYGSNAPGGMMTRYIDSSFGIGRFAFQLVKGVDCPYLATYVDSHYFIDDAKPATNRNSICIFEHNIGLPLRRHYSNLYSLYYGGLPSTVLVIRTIATLGNYDYVFDFLFYSSGAIESRVHATGYISSSFYFADGNDYGNRVGEHTLGTIHTHFIHYKADLDIGGTANHVVAHDMEYETLEAPWRKGSTIHRPKLTRKVLKKENEAAFELQSKMPRNMQFASKKTNKWGHERSYRIQIVSFAGDYLPKDSTMEGAMSYARYKLAVTQRKEEEPHSSSVYNQNDPWTPSVNFSSFINDEDIEDKDLVAWITTGFLHIPHSEDIPNTVTAGNGVSFLLRPYNYFTEDPSVNSGDAVYFSKDMDLTSCTVNPLACLPKTASCAPNIPPFNYTGLENDQLIL</sequence>
<dbReference type="SUPFAM" id="SSF49998">
    <property type="entry name" value="Amine oxidase catalytic domain"/>
    <property type="match status" value="1"/>
</dbReference>
<keyword evidence="9" id="KW-0732">Signal</keyword>
<evidence type="ECO:0000259" key="10">
    <source>
        <dbReference type="Pfam" id="PF01179"/>
    </source>
</evidence>
<evidence type="ECO:0000256" key="4">
    <source>
        <dbReference type="ARBA" id="ARBA00023002"/>
    </source>
</evidence>
<feature type="active site" description="Schiff-base intermediate with substrate; via topaquinone" evidence="6">
    <location>
        <position position="463"/>
    </location>
</feature>
<comment type="cofactor">
    <cofactor evidence="8">
        <name>Cu cation</name>
        <dbReference type="ChEBI" id="CHEBI:23378"/>
    </cofactor>
    <text evidence="8">Contains 1 topaquinone per subunit.</text>
</comment>
<dbReference type="PRINTS" id="PR00766">
    <property type="entry name" value="CUDAOXIDASE"/>
</dbReference>
<dbReference type="GO" id="GO:0005886">
    <property type="term" value="C:plasma membrane"/>
    <property type="evidence" value="ECO:0007669"/>
    <property type="project" value="TreeGrafter"/>
</dbReference>
<accession>A0AAV7Q8Y6</accession>
<feature type="domain" description="Copper amine oxidase N2-terminal" evidence="11">
    <location>
        <begin position="60"/>
        <end position="143"/>
    </location>
</feature>
<dbReference type="FunFam" id="3.10.450.40:FF:000007">
    <property type="entry name" value="Amine oxidase"/>
    <property type="match status" value="1"/>
</dbReference>
<comment type="similarity">
    <text evidence="1 8">Belongs to the copper/topaquinone oxidase family.</text>
</comment>
<keyword evidence="2 8" id="KW-0479">Metal-binding</keyword>
<keyword evidence="5 8" id="KW-0186">Copper</keyword>
<dbReference type="InterPro" id="IPR016182">
    <property type="entry name" value="Cu_amine_oxidase_N-reg"/>
</dbReference>
<keyword evidence="3 6" id="KW-0801">TPQ</keyword>
<name>A0AAV7Q8Y6_PLEWA</name>
<comment type="caution">
    <text evidence="13">The sequence shown here is derived from an EMBL/GenBank/DDBJ whole genome shotgun (WGS) entry which is preliminary data.</text>
</comment>
<evidence type="ECO:0000259" key="12">
    <source>
        <dbReference type="Pfam" id="PF02728"/>
    </source>
</evidence>
<dbReference type="GO" id="GO:0048038">
    <property type="term" value="F:quinone binding"/>
    <property type="evidence" value="ECO:0007669"/>
    <property type="project" value="InterPro"/>
</dbReference>
<dbReference type="SUPFAM" id="SSF54416">
    <property type="entry name" value="Amine oxidase N-terminal region"/>
    <property type="match status" value="2"/>
</dbReference>
<dbReference type="GO" id="GO:0005507">
    <property type="term" value="F:copper ion binding"/>
    <property type="evidence" value="ECO:0007669"/>
    <property type="project" value="InterPro"/>
</dbReference>
<comment type="PTM">
    <text evidence="7 8">Topaquinone (TPQ) is generated by copper-dependent autoxidation of a specific tyrosyl residue.</text>
</comment>
<evidence type="ECO:0000256" key="2">
    <source>
        <dbReference type="ARBA" id="ARBA00022723"/>
    </source>
</evidence>
<evidence type="ECO:0000259" key="11">
    <source>
        <dbReference type="Pfam" id="PF02727"/>
    </source>
</evidence>
<dbReference type="InterPro" id="IPR036460">
    <property type="entry name" value="Cu_amine_oxidase_C_sf"/>
</dbReference>
<evidence type="ECO:0000256" key="3">
    <source>
        <dbReference type="ARBA" id="ARBA00022772"/>
    </source>
</evidence>
<evidence type="ECO:0000313" key="13">
    <source>
        <dbReference type="EMBL" id="KAJ1136042.1"/>
    </source>
</evidence>
<feature type="signal peptide" evidence="9">
    <location>
        <begin position="1"/>
        <end position="19"/>
    </location>
</feature>
<dbReference type="FunFam" id="2.70.98.20:FF:000002">
    <property type="entry name" value="Amine oxidase"/>
    <property type="match status" value="1"/>
</dbReference>
<dbReference type="Gene3D" id="2.70.98.20">
    <property type="entry name" value="Copper amine oxidase, catalytic domain"/>
    <property type="match status" value="1"/>
</dbReference>
<dbReference type="InterPro" id="IPR015798">
    <property type="entry name" value="Cu_amine_oxidase_C"/>
</dbReference>
<keyword evidence="14" id="KW-1185">Reference proteome</keyword>
<keyword evidence="4 8" id="KW-0560">Oxidoreductase</keyword>
<reference evidence="13" key="1">
    <citation type="journal article" date="2022" name="bioRxiv">
        <title>Sequencing and chromosome-scale assembly of the giantPleurodeles waltlgenome.</title>
        <authorList>
            <person name="Brown T."/>
            <person name="Elewa A."/>
            <person name="Iarovenko S."/>
            <person name="Subramanian E."/>
            <person name="Araus A.J."/>
            <person name="Petzold A."/>
            <person name="Susuki M."/>
            <person name="Suzuki K.-i.T."/>
            <person name="Hayashi T."/>
            <person name="Toyoda A."/>
            <person name="Oliveira C."/>
            <person name="Osipova E."/>
            <person name="Leigh N.D."/>
            <person name="Simon A."/>
            <person name="Yun M.H."/>
        </authorList>
    </citation>
    <scope>NUCLEOTIDE SEQUENCE</scope>
    <source>
        <strain evidence="13">20211129_DDA</strain>
        <tissue evidence="13">Liver</tissue>
    </source>
</reference>
<dbReference type="InterPro" id="IPR049948">
    <property type="entry name" value="Cu_Am_ox_TPQ-bd"/>
</dbReference>
<dbReference type="PANTHER" id="PTHR10638:SF4">
    <property type="entry name" value="RETINA-SPECIFIC COPPER AMINE OXIDASE"/>
    <property type="match status" value="1"/>
</dbReference>
<dbReference type="Proteomes" id="UP001066276">
    <property type="component" value="Chromosome 6"/>
</dbReference>
<evidence type="ECO:0000256" key="1">
    <source>
        <dbReference type="ARBA" id="ARBA00007983"/>
    </source>
</evidence>
<dbReference type="InterPro" id="IPR049947">
    <property type="entry name" value="Cu_Am_Ox_Cu-bd"/>
</dbReference>
<dbReference type="InterPro" id="IPR015800">
    <property type="entry name" value="Cu_amine_oxidase_N2"/>
</dbReference>
<dbReference type="InterPro" id="IPR015802">
    <property type="entry name" value="Cu_amine_oxidase_N3"/>
</dbReference>
<dbReference type="EC" id="1.4.3.-" evidence="8"/>
<dbReference type="GO" id="GO:0009308">
    <property type="term" value="P:amine metabolic process"/>
    <property type="evidence" value="ECO:0007669"/>
    <property type="project" value="UniProtKB-UniRule"/>
</dbReference>
<dbReference type="Pfam" id="PF02727">
    <property type="entry name" value="Cu_amine_oxidN2"/>
    <property type="match status" value="1"/>
</dbReference>
<dbReference type="Pfam" id="PF01179">
    <property type="entry name" value="Cu_amine_oxid"/>
    <property type="match status" value="1"/>
</dbReference>
<organism evidence="13 14">
    <name type="scientific">Pleurodeles waltl</name>
    <name type="common">Iberian ribbed newt</name>
    <dbReference type="NCBI Taxonomy" id="8319"/>
    <lineage>
        <taxon>Eukaryota</taxon>
        <taxon>Metazoa</taxon>
        <taxon>Chordata</taxon>
        <taxon>Craniata</taxon>
        <taxon>Vertebrata</taxon>
        <taxon>Euteleostomi</taxon>
        <taxon>Amphibia</taxon>
        <taxon>Batrachia</taxon>
        <taxon>Caudata</taxon>
        <taxon>Salamandroidea</taxon>
        <taxon>Salamandridae</taxon>
        <taxon>Pleurodelinae</taxon>
        <taxon>Pleurodeles</taxon>
    </lineage>
</organism>
<feature type="domain" description="Copper amine oxidase catalytic" evidence="10">
    <location>
        <begin position="308"/>
        <end position="708"/>
    </location>
</feature>
<protein>
    <recommendedName>
        <fullName evidence="8">Amine oxidase</fullName>
        <ecNumber evidence="8">1.4.3.-</ecNumber>
    </recommendedName>
</protein>
<feature type="active site" description="Proton acceptor" evidence="6">
    <location>
        <position position="378"/>
    </location>
</feature>
<feature type="chain" id="PRO_5043809710" description="Amine oxidase" evidence="9">
    <location>
        <begin position="20"/>
        <end position="759"/>
    </location>
</feature>
<dbReference type="PROSITE" id="PS01164">
    <property type="entry name" value="COPPER_AMINE_OXID_1"/>
    <property type="match status" value="1"/>
</dbReference>
<dbReference type="Pfam" id="PF02728">
    <property type="entry name" value="Cu_amine_oxidN3"/>
    <property type="match status" value="1"/>
</dbReference>
<dbReference type="AlphaFoldDB" id="A0AAV7Q8Y6"/>
<evidence type="ECO:0000256" key="5">
    <source>
        <dbReference type="ARBA" id="ARBA00023008"/>
    </source>
</evidence>
<dbReference type="FunFam" id="3.10.450.40:FF:000001">
    <property type="entry name" value="Amine oxidase"/>
    <property type="match status" value="1"/>
</dbReference>
<evidence type="ECO:0000256" key="8">
    <source>
        <dbReference type="RuleBase" id="RU000672"/>
    </source>
</evidence>
<feature type="domain" description="Copper amine oxidase N3-terminal" evidence="12">
    <location>
        <begin position="161"/>
        <end position="260"/>
    </location>
</feature>